<evidence type="ECO:0000259" key="14">
    <source>
        <dbReference type="PROSITE" id="PS50235"/>
    </source>
</evidence>
<dbReference type="GO" id="GO:0016579">
    <property type="term" value="P:protein deubiquitination"/>
    <property type="evidence" value="ECO:0007669"/>
    <property type="project" value="InterPro"/>
</dbReference>
<dbReference type="InterPro" id="IPR001394">
    <property type="entry name" value="Peptidase_C19_UCH"/>
</dbReference>
<keyword evidence="7" id="KW-0788">Thiol protease</keyword>
<gene>
    <name evidence="15" type="ORF">PACLA_8A060779</name>
</gene>
<dbReference type="SUPFAM" id="SSF54001">
    <property type="entry name" value="Cysteine proteinases"/>
    <property type="match status" value="1"/>
</dbReference>
<comment type="catalytic activity">
    <reaction evidence="1">
        <text>Thiol-dependent hydrolysis of ester, thioester, amide, peptide and isopeptide bonds formed by the C-terminal Gly of ubiquitin (a 76-residue protein attached to proteins as an intracellular targeting signal).</text>
        <dbReference type="EC" id="3.4.19.12"/>
    </reaction>
</comment>
<feature type="compositionally biased region" description="Polar residues" evidence="13">
    <location>
        <begin position="493"/>
        <end position="504"/>
    </location>
</feature>
<dbReference type="Proteomes" id="UP001152795">
    <property type="component" value="Unassembled WGS sequence"/>
</dbReference>
<dbReference type="CDD" id="cd02661">
    <property type="entry name" value="Peptidase_C19E"/>
    <property type="match status" value="1"/>
</dbReference>
<keyword evidence="5" id="KW-0833">Ubl conjugation pathway</keyword>
<dbReference type="PROSITE" id="PS00972">
    <property type="entry name" value="USP_1"/>
    <property type="match status" value="1"/>
</dbReference>
<dbReference type="InterPro" id="IPR050164">
    <property type="entry name" value="Peptidase_C19"/>
</dbReference>
<evidence type="ECO:0000256" key="1">
    <source>
        <dbReference type="ARBA" id="ARBA00000707"/>
    </source>
</evidence>
<feature type="compositionally biased region" description="Basic and acidic residues" evidence="13">
    <location>
        <begin position="937"/>
        <end position="976"/>
    </location>
</feature>
<feature type="region of interest" description="Disordered" evidence="13">
    <location>
        <begin position="519"/>
        <end position="612"/>
    </location>
</feature>
<dbReference type="Pfam" id="PF00443">
    <property type="entry name" value="UCH"/>
    <property type="match status" value="1"/>
</dbReference>
<feature type="compositionally biased region" description="Polar residues" evidence="13">
    <location>
        <begin position="906"/>
        <end position="919"/>
    </location>
</feature>
<evidence type="ECO:0000256" key="2">
    <source>
        <dbReference type="ARBA" id="ARBA00009085"/>
    </source>
</evidence>
<feature type="compositionally biased region" description="Basic residues" evidence="13">
    <location>
        <begin position="789"/>
        <end position="805"/>
    </location>
</feature>
<keyword evidence="6 15" id="KW-0378">Hydrolase</keyword>
<evidence type="ECO:0000256" key="9">
    <source>
        <dbReference type="ARBA" id="ARBA00041300"/>
    </source>
</evidence>
<feature type="compositionally biased region" description="Basic residues" evidence="13">
    <location>
        <begin position="1089"/>
        <end position="1100"/>
    </location>
</feature>
<dbReference type="PANTHER" id="PTHR24006">
    <property type="entry name" value="UBIQUITIN CARBOXYL-TERMINAL HYDROLASE"/>
    <property type="match status" value="1"/>
</dbReference>
<sequence>MSSVGIAANSKEFWKGTDLIEKKLVSVLDRKVAASTKQVLLDRIEFKEASKPDPFYQQLKKKYTPLNCTPVNQHNNNNQGQNTQKNKKHFEANGKVAKDELPAPKHVLFEKDKFHLQWKTVRSVGPGLFNLGNTCFLNSVLQVLTYTPPLVNYLASQDHSNTCAKVGFCMLCELQRHVQRTFTHSQHEAIKPLAILQKLKYIAKHLRFGQQEDSHEFLRYVIDGMMKSCLAGVPEKLDVYTKATTMVHQVFGGYYRSQVTCERCHHTSNTYDPLMEVLLDIKHAHSVVNALHKLISVELLNGDNMYLCPRCKKKVPAKKNLRVHQAPNVMTMCLKRFDSHSLFASKINKEISYPEQLNLRPFMSKNQGPAVHYKLYAVLVHSGYSCNSGHYYCFIKAANNHWYQMNDSSVRQVSLKTVLGQQAYLLFYIKDYHTQKEKTGATQQPVRTAWTNGTKTEGFNPPKQHIPKVISEPTKKPGKPPASQFPKRPNPSWKPQTNPHPTSIPQQREKIAFALNHGTQVKKPNPPQTAENKESETKVDKAESSETKSPQECNQESRTTVEQSETIDEKLQVNEVSSSVEENKQQNTSFVKEKNHEYKQTDIAKETKNTQDLHATSKWNVTKNATLHTGLLSGSSFPGGRERTPSMSSELSNPGSVASKTGEWSVLDRSATQDMGPRLPERQHAGWVVSETPKKETTTEDIKRNEQTTEETEQTESQKKPKKRKRSKEKREKKKTKTSEDETKLLSDECREESEDERGREKMKRLKKLEKAKKRKNGEDSNSENDRRERRKKHKKNKKRKKHKRERDPEEESSSKSERRSSERSFCDTEENSQELNSNRESLLPSESEKKSDSFEKKLSKTKDKTDKKHSDSDKIKSEKTGNEKVNRGASFDGDINRTKSKERTSQSSENTENDSFQNKSKKKNKTNGHSTDEDEFRTKSTKKLDVSAKCVVEKGKELMGKVFETRKKDKSDRKRLVQYSDDSSEEHDEDSRGESRTHDDTSRDNRGEKDTGKRVNSCSSHKEISRNSKERKSVVDTLLVNSHSSSNYGRTVERWDGERDETAAVRDIEENKKRRRDIYDEEYDSGKVKRTKSKEKFHNHSYYGQNSFQKEYDRKRIRSDGWYSSPSNGWHKRSYHDRHSRRDRR</sequence>
<feature type="compositionally biased region" description="Basic and acidic residues" evidence="13">
    <location>
        <begin position="591"/>
        <end position="611"/>
    </location>
</feature>
<feature type="compositionally biased region" description="Basic and acidic residues" evidence="13">
    <location>
        <begin position="813"/>
        <end position="827"/>
    </location>
</feature>
<dbReference type="EMBL" id="CACRXK020002410">
    <property type="protein sequence ID" value="CAB3994187.1"/>
    <property type="molecule type" value="Genomic_DNA"/>
</dbReference>
<dbReference type="EC" id="3.4.19.12" evidence="3"/>
<dbReference type="GO" id="GO:0004843">
    <property type="term" value="F:cysteine-type deubiquitinase activity"/>
    <property type="evidence" value="ECO:0007669"/>
    <property type="project" value="UniProtKB-EC"/>
</dbReference>
<feature type="region of interest" description="Disordered" evidence="13">
    <location>
        <begin position="628"/>
        <end position="1060"/>
    </location>
</feature>
<feature type="compositionally biased region" description="Basic and acidic residues" evidence="13">
    <location>
        <begin position="692"/>
        <end position="707"/>
    </location>
</feature>
<feature type="compositionally biased region" description="Basic and acidic residues" evidence="13">
    <location>
        <begin position="531"/>
        <end position="546"/>
    </location>
</feature>
<evidence type="ECO:0000256" key="11">
    <source>
        <dbReference type="ARBA" id="ARBA00042420"/>
    </source>
</evidence>
<evidence type="ECO:0000256" key="13">
    <source>
        <dbReference type="SAM" id="MobiDB-lite"/>
    </source>
</evidence>
<dbReference type="InterPro" id="IPR018200">
    <property type="entry name" value="USP_CS"/>
</dbReference>
<evidence type="ECO:0000256" key="8">
    <source>
        <dbReference type="ARBA" id="ARBA00039432"/>
    </source>
</evidence>
<dbReference type="Gene3D" id="3.90.70.10">
    <property type="entry name" value="Cysteine proteinases"/>
    <property type="match status" value="1"/>
</dbReference>
<comment type="caution">
    <text evidence="15">The sequence shown here is derived from an EMBL/GenBank/DDBJ whole genome shotgun (WGS) entry which is preliminary data.</text>
</comment>
<protein>
    <recommendedName>
        <fullName evidence="8">Ubiquitin carboxyl-terminal hydrolase 36</fullName>
        <ecNumber evidence="3">3.4.19.12</ecNumber>
    </recommendedName>
    <alternativeName>
        <fullName evidence="11">Deubiquitinating enzyme 36</fullName>
    </alternativeName>
    <alternativeName>
        <fullName evidence="10">Protein scrawny</fullName>
    </alternativeName>
    <alternativeName>
        <fullName evidence="9">Ubiquitin thioesterase 36</fullName>
    </alternativeName>
    <alternativeName>
        <fullName evidence="12">Ubiquitin-specific-processing protease 36</fullName>
    </alternativeName>
</protein>
<dbReference type="InterPro" id="IPR028889">
    <property type="entry name" value="USP"/>
</dbReference>
<feature type="compositionally biased region" description="Basic and acidic residues" evidence="13">
    <location>
        <begin position="990"/>
        <end position="1014"/>
    </location>
</feature>
<dbReference type="PANTHER" id="PTHR24006:SF758">
    <property type="entry name" value="UBIQUITIN CARBOXYL-TERMINAL HYDROLASE 36"/>
    <property type="match status" value="1"/>
</dbReference>
<feature type="region of interest" description="Disordered" evidence="13">
    <location>
        <begin position="451"/>
        <end position="504"/>
    </location>
</feature>
<evidence type="ECO:0000256" key="6">
    <source>
        <dbReference type="ARBA" id="ARBA00022801"/>
    </source>
</evidence>
<evidence type="ECO:0000256" key="7">
    <source>
        <dbReference type="ARBA" id="ARBA00022807"/>
    </source>
</evidence>
<dbReference type="InterPro" id="IPR038765">
    <property type="entry name" value="Papain-like_cys_pep_sf"/>
</dbReference>
<feature type="compositionally biased region" description="Basic residues" evidence="13">
    <location>
        <begin position="761"/>
        <end position="776"/>
    </location>
</feature>
<feature type="compositionally biased region" description="Polar residues" evidence="13">
    <location>
        <begin position="547"/>
        <end position="564"/>
    </location>
</feature>
<organism evidence="15 16">
    <name type="scientific">Paramuricea clavata</name>
    <name type="common">Red gorgonian</name>
    <name type="synonym">Violescent sea-whip</name>
    <dbReference type="NCBI Taxonomy" id="317549"/>
    <lineage>
        <taxon>Eukaryota</taxon>
        <taxon>Metazoa</taxon>
        <taxon>Cnidaria</taxon>
        <taxon>Anthozoa</taxon>
        <taxon>Octocorallia</taxon>
        <taxon>Malacalcyonacea</taxon>
        <taxon>Plexauridae</taxon>
        <taxon>Paramuricea</taxon>
    </lineage>
</organism>
<keyword evidence="16" id="KW-1185">Reference proteome</keyword>
<feature type="compositionally biased region" description="Basic and acidic residues" evidence="13">
    <location>
        <begin position="737"/>
        <end position="749"/>
    </location>
</feature>
<feature type="compositionally biased region" description="Basic and acidic residues" evidence="13">
    <location>
        <begin position="847"/>
        <end position="887"/>
    </location>
</feature>
<dbReference type="GO" id="GO:0005829">
    <property type="term" value="C:cytosol"/>
    <property type="evidence" value="ECO:0007669"/>
    <property type="project" value="TreeGrafter"/>
</dbReference>
<name>A0A6S7HFM3_PARCT</name>
<feature type="compositionally biased region" description="Basic residues" evidence="13">
    <location>
        <begin position="720"/>
        <end position="736"/>
    </location>
</feature>
<evidence type="ECO:0000256" key="3">
    <source>
        <dbReference type="ARBA" id="ARBA00012759"/>
    </source>
</evidence>
<evidence type="ECO:0000313" key="15">
    <source>
        <dbReference type="EMBL" id="CAB3994187.1"/>
    </source>
</evidence>
<feature type="compositionally biased region" description="Basic and acidic residues" evidence="13">
    <location>
        <begin position="895"/>
        <end position="905"/>
    </location>
</feature>
<comment type="similarity">
    <text evidence="2">Belongs to the peptidase C19 family.</text>
</comment>
<evidence type="ECO:0000256" key="5">
    <source>
        <dbReference type="ARBA" id="ARBA00022786"/>
    </source>
</evidence>
<feature type="compositionally biased region" description="Basic and acidic residues" evidence="13">
    <location>
        <begin position="1021"/>
        <end position="1035"/>
    </location>
</feature>
<dbReference type="AlphaFoldDB" id="A0A6S7HFM3"/>
<feature type="compositionally biased region" description="Polar residues" evidence="13">
    <location>
        <begin position="574"/>
        <end position="590"/>
    </location>
</feature>
<dbReference type="PROSITE" id="PS00973">
    <property type="entry name" value="USP_2"/>
    <property type="match status" value="1"/>
</dbReference>
<dbReference type="GO" id="GO:0006508">
    <property type="term" value="P:proteolysis"/>
    <property type="evidence" value="ECO:0007669"/>
    <property type="project" value="UniProtKB-KW"/>
</dbReference>
<evidence type="ECO:0000256" key="12">
    <source>
        <dbReference type="ARBA" id="ARBA00043009"/>
    </source>
</evidence>
<dbReference type="GO" id="GO:0005634">
    <property type="term" value="C:nucleus"/>
    <property type="evidence" value="ECO:0007669"/>
    <property type="project" value="TreeGrafter"/>
</dbReference>
<keyword evidence="4" id="KW-0645">Protease</keyword>
<evidence type="ECO:0000256" key="10">
    <source>
        <dbReference type="ARBA" id="ARBA00042154"/>
    </source>
</evidence>
<accession>A0A6S7HFM3</accession>
<feature type="compositionally biased region" description="Polar residues" evidence="13">
    <location>
        <begin position="645"/>
        <end position="659"/>
    </location>
</feature>
<dbReference type="FunFam" id="3.90.70.10:FF:000119">
    <property type="entry name" value="Ubiquitin specific peptidase 36"/>
    <property type="match status" value="1"/>
</dbReference>
<feature type="domain" description="USP" evidence="14">
    <location>
        <begin position="126"/>
        <end position="431"/>
    </location>
</feature>
<evidence type="ECO:0000313" key="16">
    <source>
        <dbReference type="Proteomes" id="UP001152795"/>
    </source>
</evidence>
<evidence type="ECO:0000256" key="4">
    <source>
        <dbReference type="ARBA" id="ARBA00022670"/>
    </source>
</evidence>
<feature type="compositionally biased region" description="Basic residues" evidence="13">
    <location>
        <begin position="1131"/>
        <end position="1146"/>
    </location>
</feature>
<feature type="region of interest" description="Disordered" evidence="13">
    <location>
        <begin position="1072"/>
        <end position="1146"/>
    </location>
</feature>
<dbReference type="PROSITE" id="PS50235">
    <property type="entry name" value="USP_3"/>
    <property type="match status" value="1"/>
</dbReference>
<dbReference type="OrthoDB" id="5987745at2759"/>
<reference evidence="15" key="1">
    <citation type="submission" date="2020-04" db="EMBL/GenBank/DDBJ databases">
        <authorList>
            <person name="Alioto T."/>
            <person name="Alioto T."/>
            <person name="Gomez Garrido J."/>
        </authorList>
    </citation>
    <scope>NUCLEOTIDE SEQUENCE</scope>
    <source>
        <strain evidence="15">A484AB</strain>
    </source>
</reference>
<proteinExistence type="inferred from homology"/>
<feature type="compositionally biased region" description="Polar residues" evidence="13">
    <location>
        <begin position="1040"/>
        <end position="1050"/>
    </location>
</feature>